<accession>A0A919MYE8</accession>
<comment type="caution">
    <text evidence="2">The sequence shown here is derived from an EMBL/GenBank/DDBJ whole genome shotgun (WGS) entry which is preliminary data.</text>
</comment>
<evidence type="ECO:0000256" key="1">
    <source>
        <dbReference type="SAM" id="Phobius"/>
    </source>
</evidence>
<dbReference type="AlphaFoldDB" id="A0A919MYE8"/>
<keyword evidence="1" id="KW-0812">Transmembrane</keyword>
<organism evidence="2 3">
    <name type="scientific">Paractinoplanes rishiriensis</name>
    <dbReference type="NCBI Taxonomy" id="1050105"/>
    <lineage>
        <taxon>Bacteria</taxon>
        <taxon>Bacillati</taxon>
        <taxon>Actinomycetota</taxon>
        <taxon>Actinomycetes</taxon>
        <taxon>Micromonosporales</taxon>
        <taxon>Micromonosporaceae</taxon>
        <taxon>Paractinoplanes</taxon>
    </lineage>
</organism>
<proteinExistence type="predicted"/>
<dbReference type="Proteomes" id="UP000636960">
    <property type="component" value="Unassembled WGS sequence"/>
</dbReference>
<evidence type="ECO:0000313" key="2">
    <source>
        <dbReference type="EMBL" id="GIF00104.1"/>
    </source>
</evidence>
<feature type="transmembrane region" description="Helical" evidence="1">
    <location>
        <begin position="55"/>
        <end position="77"/>
    </location>
</feature>
<keyword evidence="1" id="KW-1133">Transmembrane helix</keyword>
<dbReference type="EMBL" id="BOMV01000080">
    <property type="protein sequence ID" value="GIF00104.1"/>
    <property type="molecule type" value="Genomic_DNA"/>
</dbReference>
<gene>
    <name evidence="2" type="ORF">Ari01nite_75680</name>
</gene>
<keyword evidence="3" id="KW-1185">Reference proteome</keyword>
<name>A0A919MYE8_9ACTN</name>
<feature type="transmembrane region" description="Helical" evidence="1">
    <location>
        <begin position="27"/>
        <end position="49"/>
    </location>
</feature>
<sequence length="157" mass="16198">MAVDAYCEVLILQMGRRHRMPTSNKRLIGVLGAVLVTAGVVATIGGMFLEKDINSVGLAAIFVAGIGLVYAGIFGLLPEEIGFGDKGKIKLQAAAEAVKAVKESTSSEAAEIAKSPDLLKNVMAATDEAAASAVVEGALQELVNRMPATADVLKTVS</sequence>
<protein>
    <submittedName>
        <fullName evidence="2">Uncharacterized protein</fullName>
    </submittedName>
</protein>
<keyword evidence="1" id="KW-0472">Membrane</keyword>
<reference evidence="2" key="1">
    <citation type="submission" date="2021-01" db="EMBL/GenBank/DDBJ databases">
        <title>Whole genome shotgun sequence of Actinoplanes rishiriensis NBRC 108556.</title>
        <authorList>
            <person name="Komaki H."/>
            <person name="Tamura T."/>
        </authorList>
    </citation>
    <scope>NUCLEOTIDE SEQUENCE</scope>
    <source>
        <strain evidence="2">NBRC 108556</strain>
    </source>
</reference>
<evidence type="ECO:0000313" key="3">
    <source>
        <dbReference type="Proteomes" id="UP000636960"/>
    </source>
</evidence>